<name>A0AAD9X203_9ROSI</name>
<sequence length="84" mass="10140">MLLALMALWQLQQPFKVKVFCWRVCKDILPVKEVMHNRHFMESNICSLCNSWLAWCCRKCMIFEGGRFKEMDVWCRAVSFLEEF</sequence>
<evidence type="ECO:0000313" key="2">
    <source>
        <dbReference type="EMBL" id="KAK2650805.1"/>
    </source>
</evidence>
<dbReference type="Proteomes" id="UP001280121">
    <property type="component" value="Unassembled WGS sequence"/>
</dbReference>
<feature type="domain" description="Reverse transcriptase zinc-binding" evidence="1">
    <location>
        <begin position="7"/>
        <end position="51"/>
    </location>
</feature>
<dbReference type="InterPro" id="IPR026960">
    <property type="entry name" value="RVT-Znf"/>
</dbReference>
<evidence type="ECO:0000259" key="1">
    <source>
        <dbReference type="Pfam" id="PF13966"/>
    </source>
</evidence>
<protein>
    <recommendedName>
        <fullName evidence="1">Reverse transcriptase zinc-binding domain-containing protein</fullName>
    </recommendedName>
</protein>
<organism evidence="2 3">
    <name type="scientific">Dipteronia dyeriana</name>
    <dbReference type="NCBI Taxonomy" id="168575"/>
    <lineage>
        <taxon>Eukaryota</taxon>
        <taxon>Viridiplantae</taxon>
        <taxon>Streptophyta</taxon>
        <taxon>Embryophyta</taxon>
        <taxon>Tracheophyta</taxon>
        <taxon>Spermatophyta</taxon>
        <taxon>Magnoliopsida</taxon>
        <taxon>eudicotyledons</taxon>
        <taxon>Gunneridae</taxon>
        <taxon>Pentapetalae</taxon>
        <taxon>rosids</taxon>
        <taxon>malvids</taxon>
        <taxon>Sapindales</taxon>
        <taxon>Sapindaceae</taxon>
        <taxon>Hippocastanoideae</taxon>
        <taxon>Acereae</taxon>
        <taxon>Dipteronia</taxon>
    </lineage>
</organism>
<reference evidence="2" key="1">
    <citation type="journal article" date="2023" name="Plant J.">
        <title>Genome sequences and population genomics provide insights into the demographic history, inbreeding, and mutation load of two 'living fossil' tree species of Dipteronia.</title>
        <authorList>
            <person name="Feng Y."/>
            <person name="Comes H.P."/>
            <person name="Chen J."/>
            <person name="Zhu S."/>
            <person name="Lu R."/>
            <person name="Zhang X."/>
            <person name="Li P."/>
            <person name="Qiu J."/>
            <person name="Olsen K.M."/>
            <person name="Qiu Y."/>
        </authorList>
    </citation>
    <scope>NUCLEOTIDE SEQUENCE</scope>
    <source>
        <strain evidence="2">KIB01</strain>
    </source>
</reference>
<dbReference type="AlphaFoldDB" id="A0AAD9X203"/>
<keyword evidence="3" id="KW-1185">Reference proteome</keyword>
<comment type="caution">
    <text evidence="2">The sequence shown here is derived from an EMBL/GenBank/DDBJ whole genome shotgun (WGS) entry which is preliminary data.</text>
</comment>
<proteinExistence type="predicted"/>
<accession>A0AAD9X203</accession>
<gene>
    <name evidence="2" type="ORF">Ddye_018294</name>
</gene>
<dbReference type="Pfam" id="PF13966">
    <property type="entry name" value="zf-RVT"/>
    <property type="match status" value="1"/>
</dbReference>
<evidence type="ECO:0000313" key="3">
    <source>
        <dbReference type="Proteomes" id="UP001280121"/>
    </source>
</evidence>
<dbReference type="EMBL" id="JANJYI010000005">
    <property type="protein sequence ID" value="KAK2650805.1"/>
    <property type="molecule type" value="Genomic_DNA"/>
</dbReference>